<keyword evidence="4" id="KW-1003">Cell membrane</keyword>
<accession>A0A9Q2XJ77</accession>
<dbReference type="FunFam" id="1.20.1250.20:FF:000001">
    <property type="entry name" value="Dicarboxylate MFS transporter"/>
    <property type="match status" value="1"/>
</dbReference>
<feature type="transmembrane region" description="Helical" evidence="9">
    <location>
        <begin position="401"/>
        <end position="418"/>
    </location>
</feature>
<evidence type="ECO:0000256" key="9">
    <source>
        <dbReference type="SAM" id="Phobius"/>
    </source>
</evidence>
<feature type="transmembrane region" description="Helical" evidence="9">
    <location>
        <begin position="369"/>
        <end position="389"/>
    </location>
</feature>
<dbReference type="AlphaFoldDB" id="A0A9Q2XJ77"/>
<protein>
    <submittedName>
        <fullName evidence="11">MFS transporter</fullName>
    </submittedName>
</protein>
<dbReference type="Pfam" id="PF07690">
    <property type="entry name" value="MFS_1"/>
    <property type="match status" value="1"/>
</dbReference>
<keyword evidence="7 9" id="KW-1133">Transmembrane helix</keyword>
<dbReference type="GO" id="GO:0015293">
    <property type="term" value="F:symporter activity"/>
    <property type="evidence" value="ECO:0007669"/>
    <property type="project" value="UniProtKB-KW"/>
</dbReference>
<keyword evidence="3" id="KW-0813">Transport</keyword>
<dbReference type="PROSITE" id="PS00217">
    <property type="entry name" value="SUGAR_TRANSPORT_2"/>
    <property type="match status" value="1"/>
</dbReference>
<reference evidence="11" key="1">
    <citation type="journal article" date="2022" name="Int. J. Syst. Evol. Microbiol.">
        <title>Pseudomonas aegrilactucae sp. nov. and Pseudomonas morbosilactucae sp. nov., pathogens causing bacterial rot of lettuce in Japan.</title>
        <authorList>
            <person name="Sawada H."/>
            <person name="Fujikawa T."/>
            <person name="Satou M."/>
        </authorList>
    </citation>
    <scope>NUCLEOTIDE SEQUENCE</scope>
    <source>
        <strain evidence="11">MAFF 301350</strain>
    </source>
</reference>
<evidence type="ECO:0000256" key="1">
    <source>
        <dbReference type="ARBA" id="ARBA00004651"/>
    </source>
</evidence>
<evidence type="ECO:0000256" key="5">
    <source>
        <dbReference type="ARBA" id="ARBA00022692"/>
    </source>
</evidence>
<dbReference type="PROSITE" id="PS50850">
    <property type="entry name" value="MFS"/>
    <property type="match status" value="1"/>
</dbReference>
<evidence type="ECO:0000259" key="10">
    <source>
        <dbReference type="PROSITE" id="PS50850"/>
    </source>
</evidence>
<reference evidence="11" key="2">
    <citation type="journal article" date="2023" name="Plant Pathol.">
        <title>Dismantling and reorganizing Pseudomonas marginalis sensu#lato.</title>
        <authorList>
            <person name="Sawada H."/>
            <person name="Fujikawa T."/>
            <person name="Satou M."/>
        </authorList>
    </citation>
    <scope>NUCLEOTIDE SEQUENCE</scope>
    <source>
        <strain evidence="11">MAFF 301350</strain>
    </source>
</reference>
<evidence type="ECO:0000313" key="12">
    <source>
        <dbReference type="Proteomes" id="UP001106592"/>
    </source>
</evidence>
<feature type="transmembrane region" description="Helical" evidence="9">
    <location>
        <begin position="239"/>
        <end position="265"/>
    </location>
</feature>
<feature type="transmembrane region" description="Helical" evidence="9">
    <location>
        <begin position="111"/>
        <end position="134"/>
    </location>
</feature>
<dbReference type="RefSeq" id="WP_217975732.1">
    <property type="nucleotide sequence ID" value="NZ_JAHTBI010000039.1"/>
</dbReference>
<dbReference type="Proteomes" id="UP001106592">
    <property type="component" value="Unassembled WGS sequence"/>
</dbReference>
<keyword evidence="12" id="KW-1185">Reference proteome</keyword>
<proteinExistence type="inferred from homology"/>
<dbReference type="InterPro" id="IPR005829">
    <property type="entry name" value="Sugar_transporter_CS"/>
</dbReference>
<feature type="transmembrane region" description="Helical" evidence="9">
    <location>
        <begin position="30"/>
        <end position="47"/>
    </location>
</feature>
<evidence type="ECO:0000256" key="6">
    <source>
        <dbReference type="ARBA" id="ARBA00022847"/>
    </source>
</evidence>
<dbReference type="GO" id="GO:0005886">
    <property type="term" value="C:plasma membrane"/>
    <property type="evidence" value="ECO:0007669"/>
    <property type="project" value="UniProtKB-SubCell"/>
</dbReference>
<evidence type="ECO:0000256" key="4">
    <source>
        <dbReference type="ARBA" id="ARBA00022475"/>
    </source>
</evidence>
<name>A0A9Q2XJ77_9PSED</name>
<comment type="subcellular location">
    <subcellularLocation>
        <location evidence="1">Cell membrane</location>
        <topology evidence="1">Multi-pass membrane protein</topology>
    </subcellularLocation>
</comment>
<feature type="domain" description="Major facilitator superfamily (MFS) profile" evidence="10">
    <location>
        <begin position="15"/>
        <end position="423"/>
    </location>
</feature>
<gene>
    <name evidence="11" type="ORF">KUO17_11775</name>
</gene>
<comment type="caution">
    <text evidence="11">The sequence shown here is derived from an EMBL/GenBank/DDBJ whole genome shotgun (WGS) entry which is preliminary data.</text>
</comment>
<evidence type="ECO:0000256" key="2">
    <source>
        <dbReference type="ARBA" id="ARBA00008240"/>
    </source>
</evidence>
<evidence type="ECO:0000256" key="3">
    <source>
        <dbReference type="ARBA" id="ARBA00022448"/>
    </source>
</evidence>
<keyword evidence="8 9" id="KW-0472">Membrane</keyword>
<keyword evidence="5 9" id="KW-0812">Transmembrane</keyword>
<dbReference type="InterPro" id="IPR020846">
    <property type="entry name" value="MFS_dom"/>
</dbReference>
<evidence type="ECO:0000313" key="11">
    <source>
        <dbReference type="EMBL" id="MBV6287698.1"/>
    </source>
</evidence>
<feature type="transmembrane region" description="Helical" evidence="9">
    <location>
        <begin position="53"/>
        <end position="75"/>
    </location>
</feature>
<evidence type="ECO:0000256" key="8">
    <source>
        <dbReference type="ARBA" id="ARBA00023136"/>
    </source>
</evidence>
<organism evidence="11 12">
    <name type="scientific">Pseudomonas aegrilactucae</name>
    <dbReference type="NCBI Taxonomy" id="2854028"/>
    <lineage>
        <taxon>Bacteria</taxon>
        <taxon>Pseudomonadati</taxon>
        <taxon>Pseudomonadota</taxon>
        <taxon>Gammaproteobacteria</taxon>
        <taxon>Pseudomonadales</taxon>
        <taxon>Pseudomonadaceae</taxon>
        <taxon>Pseudomonas</taxon>
    </lineage>
</organism>
<dbReference type="PANTHER" id="PTHR43528">
    <property type="entry name" value="ALPHA-KETOGLUTARATE PERMEASE"/>
    <property type="match status" value="1"/>
</dbReference>
<dbReference type="InterPro" id="IPR011701">
    <property type="entry name" value="MFS"/>
</dbReference>
<feature type="transmembrane region" description="Helical" evidence="9">
    <location>
        <begin position="155"/>
        <end position="179"/>
    </location>
</feature>
<feature type="transmembrane region" description="Helical" evidence="9">
    <location>
        <begin position="328"/>
        <end position="348"/>
    </location>
</feature>
<evidence type="ECO:0000256" key="7">
    <source>
        <dbReference type="ARBA" id="ARBA00022989"/>
    </source>
</evidence>
<keyword evidence="6" id="KW-0769">Symport</keyword>
<dbReference type="InterPro" id="IPR051084">
    <property type="entry name" value="H+-coupled_symporters"/>
</dbReference>
<feature type="transmembrane region" description="Helical" evidence="9">
    <location>
        <begin position="277"/>
        <end position="298"/>
    </location>
</feature>
<comment type="similarity">
    <text evidence="2">Belongs to the major facilitator superfamily. Metabolite:H+ Symporter (MHS) family (TC 2.A.1.6) family.</text>
</comment>
<sequence>MATQQHNPARQRRRAFIGATSGHLIEWYDYGVYGFLAVYIGQAFFVSDDPATSLLSSFAAFALSFFIRPLGGLFFGPLADKIGRRKTLITVLVMMSGSTCLLGLLPTYASIGIAAPILLVLIRCVQGFSAGGEIGTITSFISEYAGPGRRGFSTCWLMVTAVLGLVLGGAVANGMTWVLGAETMQAGGWRIPFLIAGPMGLISMYIRLKLEDSPEFLALQKAGETSKAPLREVWQWKRAIALVFFIITLHSSIFYLVLTFASTYMSRILKFDSGTTLFYVFIASLSAALVMPLGGAFTDKYGRKPFLMVVGGLATLAMYWFFKSAPNATPATFFLPLMAVAITFGLYASSTYATMSELLPTRIRSTGIAVAYNVPVAVFGGSAPFISTWLIQQTGDITSPWYFYIGTGVMSLIALTALRKEDFVAGSAVVEAHSHQATA</sequence>
<feature type="transmembrane region" description="Helical" evidence="9">
    <location>
        <begin position="305"/>
        <end position="322"/>
    </location>
</feature>
<dbReference type="EMBL" id="JAHTBI010000039">
    <property type="protein sequence ID" value="MBV6287698.1"/>
    <property type="molecule type" value="Genomic_DNA"/>
</dbReference>
<dbReference type="PANTHER" id="PTHR43528:SF1">
    <property type="entry name" value="ALPHA-KETOGLUTARATE PERMEASE"/>
    <property type="match status" value="1"/>
</dbReference>